<dbReference type="Pfam" id="PF04072">
    <property type="entry name" value="LCM"/>
    <property type="match status" value="1"/>
</dbReference>
<dbReference type="GO" id="GO:0008168">
    <property type="term" value="F:methyltransferase activity"/>
    <property type="evidence" value="ECO:0007669"/>
    <property type="project" value="UniProtKB-KW"/>
</dbReference>
<keyword evidence="2 3" id="KW-0808">Transferase</keyword>
<accession>A0A380N448</accession>
<dbReference type="PANTHER" id="PTHR43619:SF2">
    <property type="entry name" value="S-ADENOSYL-L-METHIONINE-DEPENDENT METHYLTRANSFERASES SUPERFAMILY PROTEIN"/>
    <property type="match status" value="1"/>
</dbReference>
<dbReference type="GO" id="GO:0032259">
    <property type="term" value="P:methylation"/>
    <property type="evidence" value="ECO:0007669"/>
    <property type="project" value="UniProtKB-KW"/>
</dbReference>
<dbReference type="InterPro" id="IPR007213">
    <property type="entry name" value="Ppm1/Ppm2/Tcmp"/>
</dbReference>
<dbReference type="RefSeq" id="WP_218564630.1">
    <property type="nucleotide sequence ID" value="NZ_UHIA01000004.1"/>
</dbReference>
<organism evidence="3 4">
    <name type="scientific">Suttonella indologenes</name>
    <dbReference type="NCBI Taxonomy" id="13276"/>
    <lineage>
        <taxon>Bacteria</taxon>
        <taxon>Pseudomonadati</taxon>
        <taxon>Pseudomonadota</taxon>
        <taxon>Gammaproteobacteria</taxon>
        <taxon>Cardiobacteriales</taxon>
        <taxon>Cardiobacteriaceae</taxon>
        <taxon>Suttonella</taxon>
    </lineage>
</organism>
<protein>
    <submittedName>
        <fullName evidence="3">O-Methyltransferase involved in polyketide biosynthesis</fullName>
    </submittedName>
</protein>
<dbReference type="Proteomes" id="UP000254575">
    <property type="component" value="Unassembled WGS sequence"/>
</dbReference>
<dbReference type="AlphaFoldDB" id="A0A380N448"/>
<name>A0A380N448_9GAMM</name>
<sequence>MSDNAVSLQTIDALSSTMLIPLWAKAVESRKENPLLYDAQALSMFQSIDYDFAKLKQAKSSQIGCCARALVLDEMAQDFIAKHPDAIVVHLGAGLDARYERLGQPDVSAWYDVDLPDVMALRRQLLPESNNHYLAMSLFDRDWIIKIQNEAKPVLLIAEGVLMYFTSEELRNWFAEIAKALPQAEMIFDVIPNAFVGREKRHAALRRIGEKPPAFNSSCVILHL</sequence>
<dbReference type="Gene3D" id="3.40.50.150">
    <property type="entry name" value="Vaccinia Virus protein VP39"/>
    <property type="match status" value="1"/>
</dbReference>
<evidence type="ECO:0000313" key="4">
    <source>
        <dbReference type="Proteomes" id="UP000254575"/>
    </source>
</evidence>
<dbReference type="PANTHER" id="PTHR43619">
    <property type="entry name" value="S-ADENOSYL-L-METHIONINE-DEPENDENT METHYLTRANSFERASE YKTD-RELATED"/>
    <property type="match status" value="1"/>
</dbReference>
<gene>
    <name evidence="3" type="ORF">NCTC10717_02373</name>
</gene>
<keyword evidence="4" id="KW-1185">Reference proteome</keyword>
<reference evidence="3 4" key="1">
    <citation type="submission" date="2018-06" db="EMBL/GenBank/DDBJ databases">
        <authorList>
            <consortium name="Pathogen Informatics"/>
            <person name="Doyle S."/>
        </authorList>
    </citation>
    <scope>NUCLEOTIDE SEQUENCE [LARGE SCALE GENOMIC DNA]</scope>
    <source>
        <strain evidence="3 4">NCTC10717</strain>
    </source>
</reference>
<keyword evidence="1 3" id="KW-0489">Methyltransferase</keyword>
<dbReference type="InterPro" id="IPR029063">
    <property type="entry name" value="SAM-dependent_MTases_sf"/>
</dbReference>
<dbReference type="EMBL" id="UHIA01000004">
    <property type="protein sequence ID" value="SUO98617.1"/>
    <property type="molecule type" value="Genomic_DNA"/>
</dbReference>
<evidence type="ECO:0000256" key="1">
    <source>
        <dbReference type="ARBA" id="ARBA00022603"/>
    </source>
</evidence>
<evidence type="ECO:0000256" key="2">
    <source>
        <dbReference type="ARBA" id="ARBA00022679"/>
    </source>
</evidence>
<dbReference type="SUPFAM" id="SSF53335">
    <property type="entry name" value="S-adenosyl-L-methionine-dependent methyltransferases"/>
    <property type="match status" value="1"/>
</dbReference>
<proteinExistence type="predicted"/>
<evidence type="ECO:0000313" key="3">
    <source>
        <dbReference type="EMBL" id="SUO98617.1"/>
    </source>
</evidence>